<evidence type="ECO:0000256" key="4">
    <source>
        <dbReference type="HAMAP-Rule" id="MF_00688"/>
    </source>
</evidence>
<comment type="similarity">
    <text evidence="4">Belongs to the L/F-transferase family.</text>
</comment>
<evidence type="ECO:0000256" key="2">
    <source>
        <dbReference type="ARBA" id="ARBA00022679"/>
    </source>
</evidence>
<evidence type="ECO:0000256" key="1">
    <source>
        <dbReference type="ARBA" id="ARBA00022490"/>
    </source>
</evidence>
<sequence>MTQAPAIPPLPWLAPGDDFPPPAQAWGPHAPLPGLLAAGGELTAASLGRAYRQGTFPWFSPGDPILWWCPNPRMVLDPAQFRLHRSLRKTLSHFRRDAACEIRFDSAFERVMRHCAATPRPGQSGTWIVPDIVAAYTELHRQGQAHSVETWIDGELVGGLYLVNIGQALFGESMFAHRTDASKIALAALVAFARTHGLGFIDCQQNTRHLASMGAAEISRAAFLARVAATTGQPGPDWKFQPVYWQQLLGAS</sequence>
<dbReference type="Gene3D" id="3.30.70.3550">
    <property type="entry name" value="Leucyl/phenylalanyl-tRNA-protein transferase, N-terminal domain"/>
    <property type="match status" value="1"/>
</dbReference>
<comment type="catalytic activity">
    <reaction evidence="4">
        <text>L-phenylalanyl-tRNA(Phe) + an N-terminal L-alpha-aminoacyl-[protein] = an N-terminal L-phenylalanyl-L-alpha-aminoacyl-[protein] + tRNA(Phe)</text>
        <dbReference type="Rhea" id="RHEA:43632"/>
        <dbReference type="Rhea" id="RHEA-COMP:9668"/>
        <dbReference type="Rhea" id="RHEA-COMP:9699"/>
        <dbReference type="Rhea" id="RHEA-COMP:10636"/>
        <dbReference type="Rhea" id="RHEA-COMP:10637"/>
        <dbReference type="ChEBI" id="CHEBI:78442"/>
        <dbReference type="ChEBI" id="CHEBI:78531"/>
        <dbReference type="ChEBI" id="CHEBI:78597"/>
        <dbReference type="ChEBI" id="CHEBI:83561"/>
        <dbReference type="EC" id="2.3.2.6"/>
    </reaction>
</comment>
<reference evidence="6" key="1">
    <citation type="journal article" date="2020" name="MBio">
        <title>Horizontal gene transfer to a defensive symbiont with a reduced genome amongst a multipartite beetle microbiome.</title>
        <authorList>
            <person name="Waterworth S.C."/>
            <person name="Florez L.V."/>
            <person name="Rees E.R."/>
            <person name="Hertweck C."/>
            <person name="Kaltenpoth M."/>
            <person name="Kwan J.C."/>
        </authorList>
    </citation>
    <scope>NUCLEOTIDE SEQUENCE [LARGE SCALE GENOMIC DNA]</scope>
</reference>
<organism evidence="5 6">
    <name type="scientific">Paracidovorax wautersii</name>
    <dbReference type="NCBI Taxonomy" id="1177982"/>
    <lineage>
        <taxon>Bacteria</taxon>
        <taxon>Pseudomonadati</taxon>
        <taxon>Pseudomonadota</taxon>
        <taxon>Betaproteobacteria</taxon>
        <taxon>Burkholderiales</taxon>
        <taxon>Comamonadaceae</taxon>
        <taxon>Paracidovorax</taxon>
    </lineage>
</organism>
<comment type="catalytic activity">
    <reaction evidence="4">
        <text>N-terminal L-lysyl-[protein] + L-leucyl-tRNA(Leu) = N-terminal L-leucyl-L-lysyl-[protein] + tRNA(Leu) + H(+)</text>
        <dbReference type="Rhea" id="RHEA:12340"/>
        <dbReference type="Rhea" id="RHEA-COMP:9613"/>
        <dbReference type="Rhea" id="RHEA-COMP:9622"/>
        <dbReference type="Rhea" id="RHEA-COMP:12670"/>
        <dbReference type="Rhea" id="RHEA-COMP:12671"/>
        <dbReference type="ChEBI" id="CHEBI:15378"/>
        <dbReference type="ChEBI" id="CHEBI:65249"/>
        <dbReference type="ChEBI" id="CHEBI:78442"/>
        <dbReference type="ChEBI" id="CHEBI:78494"/>
        <dbReference type="ChEBI" id="CHEBI:133043"/>
        <dbReference type="EC" id="2.3.2.6"/>
    </reaction>
</comment>
<dbReference type="InterPro" id="IPR004616">
    <property type="entry name" value="Leu/Phe-tRNA_Trfase"/>
</dbReference>
<keyword evidence="2 4" id="KW-0808">Transferase</keyword>
<dbReference type="Gene3D" id="3.40.630.70">
    <property type="entry name" value="Leucyl/phenylalanyl-tRNA-protein transferase, C-terminal domain"/>
    <property type="match status" value="1"/>
</dbReference>
<protein>
    <recommendedName>
        <fullName evidence="4">Leucyl/phenylalanyl-tRNA--protein transferase</fullName>
        <ecNumber evidence="4">2.3.2.6</ecNumber>
    </recommendedName>
    <alternativeName>
        <fullName evidence="4">L/F-transferase</fullName>
    </alternativeName>
    <alternativeName>
        <fullName evidence="4">Leucyltransferase</fullName>
    </alternativeName>
    <alternativeName>
        <fullName evidence="4">Phenyalanyltransferase</fullName>
    </alternativeName>
</protein>
<dbReference type="GO" id="GO:0030163">
    <property type="term" value="P:protein catabolic process"/>
    <property type="evidence" value="ECO:0007669"/>
    <property type="project" value="UniProtKB-UniRule"/>
</dbReference>
<evidence type="ECO:0000313" key="6">
    <source>
        <dbReference type="Proteomes" id="UP000461670"/>
    </source>
</evidence>
<comment type="catalytic activity">
    <reaction evidence="4">
        <text>N-terminal L-arginyl-[protein] + L-leucyl-tRNA(Leu) = N-terminal L-leucyl-L-arginyl-[protein] + tRNA(Leu) + H(+)</text>
        <dbReference type="Rhea" id="RHEA:50416"/>
        <dbReference type="Rhea" id="RHEA-COMP:9613"/>
        <dbReference type="Rhea" id="RHEA-COMP:9622"/>
        <dbReference type="Rhea" id="RHEA-COMP:12672"/>
        <dbReference type="Rhea" id="RHEA-COMP:12673"/>
        <dbReference type="ChEBI" id="CHEBI:15378"/>
        <dbReference type="ChEBI" id="CHEBI:64719"/>
        <dbReference type="ChEBI" id="CHEBI:78442"/>
        <dbReference type="ChEBI" id="CHEBI:78494"/>
        <dbReference type="ChEBI" id="CHEBI:133044"/>
        <dbReference type="EC" id="2.3.2.6"/>
    </reaction>
</comment>
<comment type="function">
    <text evidence="4">Functions in the N-end rule pathway of protein degradation where it conjugates Leu, Phe and, less efficiently, Met from aminoacyl-tRNAs to the N-termini of proteins containing an N-terminal arginine or lysine.</text>
</comment>
<dbReference type="NCBIfam" id="TIGR00667">
    <property type="entry name" value="aat"/>
    <property type="match status" value="1"/>
</dbReference>
<dbReference type="InterPro" id="IPR016181">
    <property type="entry name" value="Acyl_CoA_acyltransferase"/>
</dbReference>
<dbReference type="InterPro" id="IPR042203">
    <property type="entry name" value="Leu/Phe-tRNA_Trfase_C"/>
</dbReference>
<accession>A0A7V8FQI1</accession>
<comment type="subcellular location">
    <subcellularLocation>
        <location evidence="4">Cytoplasm</location>
    </subcellularLocation>
</comment>
<dbReference type="PANTHER" id="PTHR30098:SF2">
    <property type="entry name" value="LEUCYL_PHENYLALANYL-TRNA--PROTEIN TRANSFERASE"/>
    <property type="match status" value="1"/>
</dbReference>
<dbReference type="GO" id="GO:0005737">
    <property type="term" value="C:cytoplasm"/>
    <property type="evidence" value="ECO:0007669"/>
    <property type="project" value="UniProtKB-SubCell"/>
</dbReference>
<dbReference type="EMBL" id="WNDQ01000011">
    <property type="protein sequence ID" value="KAF1022480.1"/>
    <property type="molecule type" value="Genomic_DNA"/>
</dbReference>
<dbReference type="HAMAP" id="MF_00688">
    <property type="entry name" value="Leu_Phe_trans"/>
    <property type="match status" value="1"/>
</dbReference>
<evidence type="ECO:0000256" key="3">
    <source>
        <dbReference type="ARBA" id="ARBA00023315"/>
    </source>
</evidence>
<keyword evidence="1 4" id="KW-0963">Cytoplasm</keyword>
<proteinExistence type="inferred from homology"/>
<dbReference type="AlphaFoldDB" id="A0A7V8FQI1"/>
<dbReference type="EC" id="2.3.2.6" evidence="4"/>
<dbReference type="InterPro" id="IPR042221">
    <property type="entry name" value="Leu/Phe-tRNA_Trfase_N"/>
</dbReference>
<dbReference type="SUPFAM" id="SSF55729">
    <property type="entry name" value="Acyl-CoA N-acyltransferases (Nat)"/>
    <property type="match status" value="1"/>
</dbReference>
<dbReference type="PANTHER" id="PTHR30098">
    <property type="entry name" value="LEUCYL/PHENYLALANYL-TRNA--PROTEIN TRANSFERASE"/>
    <property type="match status" value="1"/>
</dbReference>
<dbReference type="GO" id="GO:0008914">
    <property type="term" value="F:leucyl-tRNA--protein transferase activity"/>
    <property type="evidence" value="ECO:0007669"/>
    <property type="project" value="UniProtKB-UniRule"/>
</dbReference>
<keyword evidence="3 4" id="KW-0012">Acyltransferase</keyword>
<dbReference type="Proteomes" id="UP000461670">
    <property type="component" value="Unassembled WGS sequence"/>
</dbReference>
<name>A0A7V8FQI1_9BURK</name>
<evidence type="ECO:0000313" key="5">
    <source>
        <dbReference type="EMBL" id="KAF1022480.1"/>
    </source>
</evidence>
<comment type="caution">
    <text evidence="5">The sequence shown here is derived from an EMBL/GenBank/DDBJ whole genome shotgun (WGS) entry which is preliminary data.</text>
</comment>
<gene>
    <name evidence="4 5" type="primary">aat</name>
    <name evidence="5" type="ORF">GAK30_01067</name>
</gene>
<dbReference type="Pfam" id="PF03588">
    <property type="entry name" value="Leu_Phe_trans"/>
    <property type="match status" value="1"/>
</dbReference>